<dbReference type="Proteomes" id="UP000051461">
    <property type="component" value="Unassembled WGS sequence"/>
</dbReference>
<dbReference type="STRING" id="1423726.FC07_GL000560"/>
<keyword evidence="2" id="KW-1185">Reference proteome</keyword>
<dbReference type="AlphaFoldDB" id="A0A0R1GSR8"/>
<dbReference type="RefSeq" id="WP_057904988.1">
    <property type="nucleotide sequence ID" value="NZ_AZDA01000091.1"/>
</dbReference>
<accession>A0A0R1GSR8</accession>
<organism evidence="1 2">
    <name type="scientific">Loigolactobacillus bifermentans DSM 20003</name>
    <dbReference type="NCBI Taxonomy" id="1423726"/>
    <lineage>
        <taxon>Bacteria</taxon>
        <taxon>Bacillati</taxon>
        <taxon>Bacillota</taxon>
        <taxon>Bacilli</taxon>
        <taxon>Lactobacillales</taxon>
        <taxon>Lactobacillaceae</taxon>
        <taxon>Loigolactobacillus</taxon>
    </lineage>
</organism>
<proteinExistence type="predicted"/>
<sequence>MVKKKFTDYDMRDDFSFPVYVGYELIEINGIKGIDPDNRYAGLLVRMNGETYLELSDNPTKKDYDSSESIYNGSDMIDTQEDSHDWYASTWDGSLQFVFHKYFKMDSSFHLANDHFGGDISKWIVSDYSIVKQHVLLLGVEQAKLTLDHIYSWFGIFRPEKEWKDMESLKFSDLTFENVKFSLTVGAEGKERHPMHFLEKTAYMFVRLNFDEIQTREFTYRLAVAVRDLFQILTGKAVGISRIVLNSDQSYNRIKENLSPRNEEENWLLNQSFLPDYVEEKISGFAIPYQQISDRFQEILMQYFHDDKLQKLVESYLIVDQFRVPVDTQIITLVSAIESYYRDARYSEGGKKIKCAFKKLERLTALLDDPNKIIKGSTHGNITTTSDLLKEMIDARDYVIHGDKADKYTSEAELVPDLISFKRLIRQAIVNIVSLQVKSNN</sequence>
<protein>
    <submittedName>
        <fullName evidence="1">Uncharacterized protein</fullName>
    </submittedName>
</protein>
<comment type="caution">
    <text evidence="1">The sequence shown here is derived from an EMBL/GenBank/DDBJ whole genome shotgun (WGS) entry which is preliminary data.</text>
</comment>
<dbReference type="OrthoDB" id="2296920at2"/>
<name>A0A0R1GSR8_9LACO</name>
<gene>
    <name evidence="1" type="ORF">FC07_GL000560</name>
</gene>
<evidence type="ECO:0000313" key="2">
    <source>
        <dbReference type="Proteomes" id="UP000051461"/>
    </source>
</evidence>
<dbReference type="PATRIC" id="fig|1423726.3.peg.575"/>
<reference evidence="1 2" key="1">
    <citation type="journal article" date="2015" name="Genome Announc.">
        <title>Expanding the biotechnology potential of lactobacilli through comparative genomics of 213 strains and associated genera.</title>
        <authorList>
            <person name="Sun Z."/>
            <person name="Harris H.M."/>
            <person name="McCann A."/>
            <person name="Guo C."/>
            <person name="Argimon S."/>
            <person name="Zhang W."/>
            <person name="Yang X."/>
            <person name="Jeffery I.B."/>
            <person name="Cooney J.C."/>
            <person name="Kagawa T.F."/>
            <person name="Liu W."/>
            <person name="Song Y."/>
            <person name="Salvetti E."/>
            <person name="Wrobel A."/>
            <person name="Rasinkangas P."/>
            <person name="Parkhill J."/>
            <person name="Rea M.C."/>
            <person name="O'Sullivan O."/>
            <person name="Ritari J."/>
            <person name="Douillard F.P."/>
            <person name="Paul Ross R."/>
            <person name="Yang R."/>
            <person name="Briner A.E."/>
            <person name="Felis G.E."/>
            <person name="de Vos W.M."/>
            <person name="Barrangou R."/>
            <person name="Klaenhammer T.R."/>
            <person name="Caufield P.W."/>
            <person name="Cui Y."/>
            <person name="Zhang H."/>
            <person name="O'Toole P.W."/>
        </authorList>
    </citation>
    <scope>NUCLEOTIDE SEQUENCE [LARGE SCALE GENOMIC DNA]</scope>
    <source>
        <strain evidence="1 2">DSM 20003</strain>
    </source>
</reference>
<evidence type="ECO:0000313" key="1">
    <source>
        <dbReference type="EMBL" id="KRK34546.1"/>
    </source>
</evidence>
<dbReference type="EMBL" id="AZDA01000091">
    <property type="protein sequence ID" value="KRK34546.1"/>
    <property type="molecule type" value="Genomic_DNA"/>
</dbReference>